<feature type="non-terminal residue" evidence="1">
    <location>
        <position position="268"/>
    </location>
</feature>
<sequence length="268" mass="31197">PTPRGDISVTWQESQENSENEVSFGLKVYIPEGTAGEVFIPGLANANPRVSLNDVVFWFQDKVKMKPKGVRKVEREDNYLRVTLEGPGEYQFKVMQLTIIPIEGYGGTRWKNSPEEVHQVFPEKEFSDPGHPVIDLWSGATDELVDFFYFEDQILDEKVTINFYFFKNQLFQVKIYRRAGEFSFYQILNELLKEKYGKPVQEKLQPDNKLARTLWLDDGLNVIELSFNPKSLLFPGITVSYIDTALEKELSQTQRQREELKREEVQKK</sequence>
<dbReference type="Gene3D" id="2.60.420.10">
    <property type="entry name" value="Maltose phosphorylase, domain 3"/>
    <property type="match status" value="1"/>
</dbReference>
<comment type="caution">
    <text evidence="1">The sequence shown here is derived from an EMBL/GenBank/DDBJ whole genome shotgun (WGS) entry which is preliminary data.</text>
</comment>
<reference evidence="1" key="1">
    <citation type="journal article" date="2014" name="Front. Microbiol.">
        <title>High frequency of phylogenetically diverse reductive dehalogenase-homologous genes in deep subseafloor sedimentary metagenomes.</title>
        <authorList>
            <person name="Kawai M."/>
            <person name="Futagami T."/>
            <person name="Toyoda A."/>
            <person name="Takaki Y."/>
            <person name="Nishi S."/>
            <person name="Hori S."/>
            <person name="Arai W."/>
            <person name="Tsubouchi T."/>
            <person name="Morono Y."/>
            <person name="Uchiyama I."/>
            <person name="Ito T."/>
            <person name="Fujiyama A."/>
            <person name="Inagaki F."/>
            <person name="Takami H."/>
        </authorList>
    </citation>
    <scope>NUCLEOTIDE SEQUENCE</scope>
    <source>
        <strain evidence="1">Expedition CK06-06</strain>
    </source>
</reference>
<dbReference type="AlphaFoldDB" id="X1DQ46"/>
<accession>X1DQ46</accession>
<protein>
    <submittedName>
        <fullName evidence="1">Uncharacterized protein</fullName>
    </submittedName>
</protein>
<dbReference type="EMBL" id="BART01029214">
    <property type="protein sequence ID" value="GAG98526.1"/>
    <property type="molecule type" value="Genomic_DNA"/>
</dbReference>
<organism evidence="1">
    <name type="scientific">marine sediment metagenome</name>
    <dbReference type="NCBI Taxonomy" id="412755"/>
    <lineage>
        <taxon>unclassified sequences</taxon>
        <taxon>metagenomes</taxon>
        <taxon>ecological metagenomes</taxon>
    </lineage>
</organism>
<feature type="non-terminal residue" evidence="1">
    <location>
        <position position="1"/>
    </location>
</feature>
<evidence type="ECO:0000313" key="1">
    <source>
        <dbReference type="EMBL" id="GAG98526.1"/>
    </source>
</evidence>
<proteinExistence type="predicted"/>
<gene>
    <name evidence="1" type="ORF">S01H4_51327</name>
</gene>
<name>X1DQ46_9ZZZZ</name>